<dbReference type="InterPro" id="IPR003409">
    <property type="entry name" value="MORN"/>
</dbReference>
<dbReference type="EMBL" id="GG662798">
    <property type="protein sequence ID" value="EAR89158.1"/>
    <property type="molecule type" value="Genomic_DNA"/>
</dbReference>
<dbReference type="AlphaFoldDB" id="Q22UZ0"/>
<dbReference type="Proteomes" id="UP000009168">
    <property type="component" value="Unassembled WGS sequence"/>
</dbReference>
<proteinExistence type="predicted"/>
<dbReference type="KEGG" id="tet:TTHERM_00577130"/>
<dbReference type="InParanoid" id="Q22UZ0"/>
<dbReference type="RefSeq" id="XP_001009403.1">
    <property type="nucleotide sequence ID" value="XM_001009403.3"/>
</dbReference>
<gene>
    <name evidence="4" type="ORF">TTHERM_00577130</name>
</gene>
<dbReference type="OMA" id="FHEDNKE"/>
<dbReference type="SMART" id="SM00220">
    <property type="entry name" value="S_TKc"/>
    <property type="match status" value="1"/>
</dbReference>
<dbReference type="Pfam" id="PF02493">
    <property type="entry name" value="MORN"/>
    <property type="match status" value="5"/>
</dbReference>
<keyword evidence="5" id="KW-1185">Reference proteome</keyword>
<name>Q22UZ0_TETTS</name>
<reference evidence="5" key="1">
    <citation type="journal article" date="2006" name="PLoS Biol.">
        <title>Macronuclear genome sequence of the ciliate Tetrahymena thermophila, a model eukaryote.</title>
        <authorList>
            <person name="Eisen J.A."/>
            <person name="Coyne R.S."/>
            <person name="Wu M."/>
            <person name="Wu D."/>
            <person name="Thiagarajan M."/>
            <person name="Wortman J.R."/>
            <person name="Badger J.H."/>
            <person name="Ren Q."/>
            <person name="Amedeo P."/>
            <person name="Jones K.M."/>
            <person name="Tallon L.J."/>
            <person name="Delcher A.L."/>
            <person name="Salzberg S.L."/>
            <person name="Silva J.C."/>
            <person name="Haas B.J."/>
            <person name="Majoros W.H."/>
            <person name="Farzad M."/>
            <person name="Carlton J.M."/>
            <person name="Smith R.K. Jr."/>
            <person name="Garg J."/>
            <person name="Pearlman R.E."/>
            <person name="Karrer K.M."/>
            <person name="Sun L."/>
            <person name="Manning G."/>
            <person name="Elde N.C."/>
            <person name="Turkewitz A.P."/>
            <person name="Asai D.J."/>
            <person name="Wilkes D.E."/>
            <person name="Wang Y."/>
            <person name="Cai H."/>
            <person name="Collins K."/>
            <person name="Stewart B.A."/>
            <person name="Lee S.R."/>
            <person name="Wilamowska K."/>
            <person name="Weinberg Z."/>
            <person name="Ruzzo W.L."/>
            <person name="Wloga D."/>
            <person name="Gaertig J."/>
            <person name="Frankel J."/>
            <person name="Tsao C.-C."/>
            <person name="Gorovsky M.A."/>
            <person name="Keeling P.J."/>
            <person name="Waller R.F."/>
            <person name="Patron N.J."/>
            <person name="Cherry J.M."/>
            <person name="Stover N.A."/>
            <person name="Krieger C.J."/>
            <person name="del Toro C."/>
            <person name="Ryder H.F."/>
            <person name="Williamson S.C."/>
            <person name="Barbeau R.A."/>
            <person name="Hamilton E.P."/>
            <person name="Orias E."/>
        </authorList>
    </citation>
    <scope>NUCLEOTIDE SEQUENCE [LARGE SCALE GENOMIC DNA]</scope>
    <source>
        <strain evidence="5">SB210</strain>
    </source>
</reference>
<evidence type="ECO:0000256" key="1">
    <source>
        <dbReference type="ARBA" id="ARBA00022737"/>
    </source>
</evidence>
<organism evidence="4 5">
    <name type="scientific">Tetrahymena thermophila (strain SB210)</name>
    <dbReference type="NCBI Taxonomy" id="312017"/>
    <lineage>
        <taxon>Eukaryota</taxon>
        <taxon>Sar</taxon>
        <taxon>Alveolata</taxon>
        <taxon>Ciliophora</taxon>
        <taxon>Intramacronucleata</taxon>
        <taxon>Oligohymenophorea</taxon>
        <taxon>Hymenostomatida</taxon>
        <taxon>Tetrahymenina</taxon>
        <taxon>Tetrahymenidae</taxon>
        <taxon>Tetrahymena</taxon>
    </lineage>
</organism>
<dbReference type="Gene3D" id="2.20.110.10">
    <property type="entry name" value="Histone H3 K4-specific methyltransferase SET7/9 N-terminal domain"/>
    <property type="match status" value="3"/>
</dbReference>
<dbReference type="SUPFAM" id="SSF56112">
    <property type="entry name" value="Protein kinase-like (PK-like)"/>
    <property type="match status" value="1"/>
</dbReference>
<evidence type="ECO:0000313" key="5">
    <source>
        <dbReference type="Proteomes" id="UP000009168"/>
    </source>
</evidence>
<evidence type="ECO:0000259" key="3">
    <source>
        <dbReference type="PROSITE" id="PS50011"/>
    </source>
</evidence>
<dbReference type="HOGENOM" id="CLU_424217_0_0_1"/>
<dbReference type="Pfam" id="PF07714">
    <property type="entry name" value="PK_Tyr_Ser-Thr"/>
    <property type="match status" value="1"/>
</dbReference>
<dbReference type="GeneID" id="7834651"/>
<feature type="domain" description="Protein kinase" evidence="3">
    <location>
        <begin position="1"/>
        <end position="325"/>
    </location>
</feature>
<dbReference type="Gene3D" id="1.10.510.10">
    <property type="entry name" value="Transferase(Phosphotransferase) domain 1"/>
    <property type="match status" value="1"/>
</dbReference>
<keyword evidence="4" id="KW-0418">Kinase</keyword>
<dbReference type="GO" id="GO:0004672">
    <property type="term" value="F:protein kinase activity"/>
    <property type="evidence" value="ECO:0007669"/>
    <property type="project" value="InterPro"/>
</dbReference>
<feature type="coiled-coil region" evidence="2">
    <location>
        <begin position="349"/>
        <end position="376"/>
    </location>
</feature>
<sequence>MGQLESVLLGNSEEASSKNVNAELQSEDGLIETDNESRFKKIMKDFTLAQHNYKDPYLGNVDVYKCIHNKNFRIYLKEMFTKSEEELNQQVEMWVKRQSLLLHPNLIQLHSCCHQKVESFCATFFKIFMLFDSVEADLLNTIKKDRIQKFSEDELWFLLDSIVGVLEFMQERDLTHQSLRLDTIYINSNHKNIKLFKLADSQLMGYTTNYENQLTQFDKYIYLSPLLFTQYGNNIEHPVHNEYKSDVFTLGMLLVHLSLFESCADVYSLIDHSINQQVLNDKLSRISNTYSSDYSQIIQEMCILDEKYRPDFRSLDRKLSSCPKLFGRRICEMVQVPNLYKMKPASFMSDQEIEQKKQEELRKKQVKEDKEKQQKELTEKDIIIKAIQQQDALNILKDSIAKTSYLTEQLFRQSQRAEVQFAVDNILLNPASQKINPNQNQISQVNFIDQQHQMMMLNQGLNPISGGVYGDKTLQQNNQLQQLGNYEIPFTNNSPTKSRPLAAPQNGNNSQNIIQQNMQNNLNNLGAQQYQSQFQSPQQINTDQDNHLINLSGINATQKIDNNNLSPGQQNEVMLTSTSKQLFIENPDLPKIINKNLIKQTIKYKNGNIYEGDVLDGKKHGYGVFIFSNQQKYEGEWQNNKRHGKGTQYFQNGSIKYEGQWEDDQYHGFGTLFYKDPKPLKIPEQQIQQFSLLIQQQPTLSQAQVEQLQKEFIIKVKERYYQDLSQLQDFQVKYEGDFKYGKKDGFGTITFSNNDYFVGQFINNQANGNGNYMYEDAVGFATGEWKNDKLIMKY</sequence>
<dbReference type="PANTHER" id="PTHR23084:SF263">
    <property type="entry name" value="MORN REPEAT-CONTAINING PROTEIN 1"/>
    <property type="match status" value="1"/>
</dbReference>
<dbReference type="SMART" id="SM00698">
    <property type="entry name" value="MORN"/>
    <property type="match status" value="5"/>
</dbReference>
<keyword evidence="1" id="KW-0677">Repeat</keyword>
<dbReference type="InterPro" id="IPR001245">
    <property type="entry name" value="Ser-Thr/Tyr_kinase_cat_dom"/>
</dbReference>
<dbReference type="InterPro" id="IPR011009">
    <property type="entry name" value="Kinase-like_dom_sf"/>
</dbReference>
<dbReference type="OrthoDB" id="285047at2759"/>
<dbReference type="PROSITE" id="PS50011">
    <property type="entry name" value="PROTEIN_KINASE_DOM"/>
    <property type="match status" value="1"/>
</dbReference>
<dbReference type="eggNOG" id="KOG0231">
    <property type="taxonomic scope" value="Eukaryota"/>
</dbReference>
<dbReference type="PANTHER" id="PTHR23084">
    <property type="entry name" value="PHOSPHATIDYLINOSITOL-4-PHOSPHATE 5-KINASE RELATED"/>
    <property type="match status" value="1"/>
</dbReference>
<dbReference type="InterPro" id="IPR000719">
    <property type="entry name" value="Prot_kinase_dom"/>
</dbReference>
<keyword evidence="2" id="KW-0175">Coiled coil</keyword>
<accession>Q22UZ0</accession>
<dbReference type="SUPFAM" id="SSF82185">
    <property type="entry name" value="Histone H3 K4-specific methyltransferase SET7/9 N-terminal domain"/>
    <property type="match status" value="2"/>
</dbReference>
<dbReference type="Gene3D" id="3.30.200.20">
    <property type="entry name" value="Phosphorylase Kinase, domain 1"/>
    <property type="match status" value="1"/>
</dbReference>
<keyword evidence="4" id="KW-0808">Transferase</keyword>
<evidence type="ECO:0000313" key="4">
    <source>
        <dbReference type="EMBL" id="EAR89158.1"/>
    </source>
</evidence>
<protein>
    <submittedName>
        <fullName evidence="4">Protein kinase</fullName>
    </submittedName>
</protein>
<dbReference type="GO" id="GO:0005524">
    <property type="term" value="F:ATP binding"/>
    <property type="evidence" value="ECO:0007669"/>
    <property type="project" value="InterPro"/>
</dbReference>
<evidence type="ECO:0000256" key="2">
    <source>
        <dbReference type="SAM" id="Coils"/>
    </source>
</evidence>